<sequence length="39" mass="4072">MSPVEAAAALGPLTDEQCEEVARWLRLMASGKDEGGGQP</sequence>
<gene>
    <name evidence="1" type="ORF">SAMN04489867_0420</name>
</gene>
<name>A0A1H0LWP1_9MICO</name>
<accession>A0A1H0LWP1</accession>
<reference evidence="2" key="1">
    <citation type="submission" date="2016-10" db="EMBL/GenBank/DDBJ databases">
        <authorList>
            <person name="Varghese N."/>
            <person name="Submissions S."/>
        </authorList>
    </citation>
    <scope>NUCLEOTIDE SEQUENCE [LARGE SCALE GENOMIC DNA]</scope>
    <source>
        <strain evidence="2">DSM 22329</strain>
    </source>
</reference>
<dbReference type="Proteomes" id="UP000199077">
    <property type="component" value="Chromosome I"/>
</dbReference>
<keyword evidence="2" id="KW-1185">Reference proteome</keyword>
<protein>
    <submittedName>
        <fullName evidence="1">Uncharacterized protein</fullName>
    </submittedName>
</protein>
<dbReference type="AlphaFoldDB" id="A0A1H0LWP1"/>
<evidence type="ECO:0000313" key="1">
    <source>
        <dbReference type="EMBL" id="SDO72524.1"/>
    </source>
</evidence>
<proteinExistence type="predicted"/>
<evidence type="ECO:0000313" key="2">
    <source>
        <dbReference type="Proteomes" id="UP000199077"/>
    </source>
</evidence>
<organism evidence="1 2">
    <name type="scientific">Pedococcus dokdonensis</name>
    <dbReference type="NCBI Taxonomy" id="443156"/>
    <lineage>
        <taxon>Bacteria</taxon>
        <taxon>Bacillati</taxon>
        <taxon>Actinomycetota</taxon>
        <taxon>Actinomycetes</taxon>
        <taxon>Micrococcales</taxon>
        <taxon>Intrasporangiaceae</taxon>
        <taxon>Pedococcus</taxon>
    </lineage>
</organism>
<dbReference type="EMBL" id="LT629711">
    <property type="protein sequence ID" value="SDO72524.1"/>
    <property type="molecule type" value="Genomic_DNA"/>
</dbReference>